<protein>
    <submittedName>
        <fullName evidence="2">Uncharacterized protein</fullName>
    </submittedName>
</protein>
<name>A0A2U8PEQ7_9BRAD</name>
<dbReference type="KEGG" id="bot:CIT37_32100"/>
<evidence type="ECO:0000313" key="2">
    <source>
        <dbReference type="EMBL" id="AWL96252.1"/>
    </source>
</evidence>
<dbReference type="GeneID" id="92967302"/>
<evidence type="ECO:0000256" key="1">
    <source>
        <dbReference type="SAM" id="MobiDB-lite"/>
    </source>
</evidence>
<gene>
    <name evidence="2" type="ORF">CIT37_32100</name>
</gene>
<dbReference type="AlphaFoldDB" id="A0A2U8PEQ7"/>
<dbReference type="Proteomes" id="UP000215703">
    <property type="component" value="Chromosome"/>
</dbReference>
<reference evidence="2 3" key="2">
    <citation type="journal article" date="2017" name="Syst. Appl. Microbiol.">
        <title>Soybeans inoculated with root zone soils of Canadian native legumes harbour diverse and novel Bradyrhizobium spp. that possess agricultural potential.</title>
        <authorList>
            <person name="Bromfield E.S.P."/>
            <person name="Cloutier S."/>
            <person name="Tambong J.T."/>
            <person name="Tran Thi T.V."/>
        </authorList>
    </citation>
    <scope>NUCLEOTIDE SEQUENCE [LARGE SCALE GENOMIC DNA]</scope>
    <source>
        <strain evidence="2 3">OO99</strain>
    </source>
</reference>
<sequence>MNKKEMLPRVHNILGRRYGALKSLSGQGVLAGERLELTVDRKSVRCVIKASTGGRISFGKRDDGTWSGLDDSDFVVVVGPMSSGDDTMIVSMFDQATMKAAFDANQAAHEEAGIGHLPNWIALYHEEGRGPRGVGDGFGAQALWSEPLDPGASPPAPSTKSIRALTIMEAKAGLAKTFGVPPEAVEITIRG</sequence>
<evidence type="ECO:0000313" key="3">
    <source>
        <dbReference type="Proteomes" id="UP000215703"/>
    </source>
</evidence>
<organism evidence="2 3">
    <name type="scientific">Bradyrhizobium ottawaense</name>
    <dbReference type="NCBI Taxonomy" id="931866"/>
    <lineage>
        <taxon>Bacteria</taxon>
        <taxon>Pseudomonadati</taxon>
        <taxon>Pseudomonadota</taxon>
        <taxon>Alphaproteobacteria</taxon>
        <taxon>Hyphomicrobiales</taxon>
        <taxon>Nitrobacteraceae</taxon>
        <taxon>Bradyrhizobium</taxon>
    </lineage>
</organism>
<feature type="region of interest" description="Disordered" evidence="1">
    <location>
        <begin position="140"/>
        <end position="159"/>
    </location>
</feature>
<dbReference type="EMBL" id="CP029425">
    <property type="protein sequence ID" value="AWL96252.1"/>
    <property type="molecule type" value="Genomic_DNA"/>
</dbReference>
<proteinExistence type="predicted"/>
<reference evidence="2 3" key="1">
    <citation type="journal article" date="2014" name="Int. J. Syst. Evol. Microbiol.">
        <title>Bradyrhizobium ottawaense sp. nov., a symbiotic nitrogen fixing bacterium from root nodules of soybeans in Canada.</title>
        <authorList>
            <person name="Yu X."/>
            <person name="Cloutier S."/>
            <person name="Tambong J.T."/>
            <person name="Bromfield E.S."/>
        </authorList>
    </citation>
    <scope>NUCLEOTIDE SEQUENCE [LARGE SCALE GENOMIC DNA]</scope>
    <source>
        <strain evidence="2 3">OO99</strain>
    </source>
</reference>
<dbReference type="RefSeq" id="WP_095424204.1">
    <property type="nucleotide sequence ID" value="NZ_CP029425.2"/>
</dbReference>
<accession>A0A2U8PEQ7</accession>